<evidence type="ECO:0000313" key="3">
    <source>
        <dbReference type="Proteomes" id="UP000534870"/>
    </source>
</evidence>
<dbReference type="EMBL" id="JABXXP010000020">
    <property type="protein sequence ID" value="NVN10146.1"/>
    <property type="molecule type" value="Genomic_DNA"/>
</dbReference>
<sequence>MTTSEDIHDTALPVQKQLEAYNARDIDAFMKWWAADCKYYEFSARLLADGAAEIRARHIVRFQEPNLCGRLLHRSVVADMVVDHEIVTRTFPEGPGEIDVIAIYQVKDAKIHQAWFKLGTPRLHAGPA</sequence>
<dbReference type="Pfam" id="PF12680">
    <property type="entry name" value="SnoaL_2"/>
    <property type="match status" value="1"/>
</dbReference>
<gene>
    <name evidence="2" type="ORF">HUK84_03110</name>
</gene>
<dbReference type="AlphaFoldDB" id="A0A7Y7ITP2"/>
<dbReference type="InterPro" id="IPR032710">
    <property type="entry name" value="NTF2-like_dom_sf"/>
</dbReference>
<dbReference type="InterPro" id="IPR037401">
    <property type="entry name" value="SnoaL-like"/>
</dbReference>
<dbReference type="PIRSF" id="PIRSF030561">
    <property type="entry name" value="UCP030561"/>
    <property type="match status" value="1"/>
</dbReference>
<proteinExistence type="predicted"/>
<dbReference type="Gene3D" id="3.10.450.50">
    <property type="match status" value="1"/>
</dbReference>
<organism evidence="2 3">
    <name type="scientific">Nguyenibacter vanlangensis</name>
    <dbReference type="NCBI Taxonomy" id="1216886"/>
    <lineage>
        <taxon>Bacteria</taxon>
        <taxon>Pseudomonadati</taxon>
        <taxon>Pseudomonadota</taxon>
        <taxon>Alphaproteobacteria</taxon>
        <taxon>Acetobacterales</taxon>
        <taxon>Acetobacteraceae</taxon>
        <taxon>Nguyenibacter</taxon>
    </lineage>
</organism>
<evidence type="ECO:0000259" key="1">
    <source>
        <dbReference type="Pfam" id="PF12680"/>
    </source>
</evidence>
<evidence type="ECO:0000313" key="2">
    <source>
        <dbReference type="EMBL" id="NVN10146.1"/>
    </source>
</evidence>
<dbReference type="InterPro" id="IPR008317">
    <property type="entry name" value="UCP030561"/>
</dbReference>
<comment type="caution">
    <text evidence="2">The sequence shown here is derived from an EMBL/GenBank/DDBJ whole genome shotgun (WGS) entry which is preliminary data.</text>
</comment>
<protein>
    <submittedName>
        <fullName evidence="2">Nuclear transport factor 2 family protein</fullName>
    </submittedName>
</protein>
<dbReference type="RefSeq" id="WP_176638931.1">
    <property type="nucleotide sequence ID" value="NZ_JABXXP010000020.1"/>
</dbReference>
<accession>A0A7Y7ITP2</accession>
<dbReference type="SUPFAM" id="SSF54427">
    <property type="entry name" value="NTF2-like"/>
    <property type="match status" value="1"/>
</dbReference>
<name>A0A7Y7ITP2_9PROT</name>
<reference evidence="2 3" key="1">
    <citation type="submission" date="2020-06" db="EMBL/GenBank/DDBJ databases">
        <title>Description of novel acetic acid bacteria.</title>
        <authorList>
            <person name="Sombolestani A."/>
        </authorList>
    </citation>
    <scope>NUCLEOTIDE SEQUENCE [LARGE SCALE GENOMIC DNA]</scope>
    <source>
        <strain evidence="2 3">LMG 31431</strain>
    </source>
</reference>
<feature type="domain" description="SnoaL-like" evidence="1">
    <location>
        <begin position="14"/>
        <end position="111"/>
    </location>
</feature>
<dbReference type="Proteomes" id="UP000534870">
    <property type="component" value="Unassembled WGS sequence"/>
</dbReference>